<dbReference type="Pfam" id="PF21010">
    <property type="entry name" value="HA2_C"/>
    <property type="match status" value="1"/>
</dbReference>
<feature type="non-terminal residue" evidence="7">
    <location>
        <position position="703"/>
    </location>
</feature>
<dbReference type="Proteomes" id="UP000886355">
    <property type="component" value="Unassembled WGS sequence"/>
</dbReference>
<dbReference type="Gene3D" id="3.40.50.300">
    <property type="entry name" value="P-loop containing nucleotide triphosphate hydrolases"/>
    <property type="match status" value="2"/>
</dbReference>
<dbReference type="AlphaFoldDB" id="A0A7C0WSW3"/>
<dbReference type="GO" id="GO:0003723">
    <property type="term" value="F:RNA binding"/>
    <property type="evidence" value="ECO:0007669"/>
    <property type="project" value="TreeGrafter"/>
</dbReference>
<keyword evidence="3 7" id="KW-0347">Helicase</keyword>
<feature type="domain" description="Helicase ATP-binding" evidence="5">
    <location>
        <begin position="30"/>
        <end position="193"/>
    </location>
</feature>
<dbReference type="GO" id="GO:0005524">
    <property type="term" value="F:ATP binding"/>
    <property type="evidence" value="ECO:0007669"/>
    <property type="project" value="UniProtKB-KW"/>
</dbReference>
<keyword evidence="4" id="KW-0067">ATP-binding</keyword>
<dbReference type="GO" id="GO:0016787">
    <property type="term" value="F:hydrolase activity"/>
    <property type="evidence" value="ECO:0007669"/>
    <property type="project" value="UniProtKB-KW"/>
</dbReference>
<dbReference type="InterPro" id="IPR024590">
    <property type="entry name" value="HrpA_C"/>
</dbReference>
<dbReference type="InterPro" id="IPR001650">
    <property type="entry name" value="Helicase_C-like"/>
</dbReference>
<dbReference type="InterPro" id="IPR010222">
    <property type="entry name" value="RNA_helicase_HrpA"/>
</dbReference>
<dbReference type="Pfam" id="PF07717">
    <property type="entry name" value="OB_NTP_bind"/>
    <property type="match status" value="1"/>
</dbReference>
<evidence type="ECO:0000313" key="7">
    <source>
        <dbReference type="EMBL" id="HDL90554.1"/>
    </source>
</evidence>
<dbReference type="InterPro" id="IPR011709">
    <property type="entry name" value="DEAD-box_helicase_OB_fold"/>
</dbReference>
<dbReference type="SMART" id="SM00490">
    <property type="entry name" value="HELICc"/>
    <property type="match status" value="1"/>
</dbReference>
<dbReference type="GO" id="GO:0003724">
    <property type="term" value="F:RNA helicase activity"/>
    <property type="evidence" value="ECO:0007669"/>
    <property type="project" value="UniProtKB-EC"/>
</dbReference>
<reference evidence="7" key="1">
    <citation type="journal article" date="2020" name="mSystems">
        <title>Genome- and Community-Level Interaction Insights into Carbon Utilization and Element Cycling Functions of Hydrothermarchaeota in Hydrothermal Sediment.</title>
        <authorList>
            <person name="Zhou Z."/>
            <person name="Liu Y."/>
            <person name="Xu W."/>
            <person name="Pan J."/>
            <person name="Luo Z.H."/>
            <person name="Li M."/>
        </authorList>
    </citation>
    <scope>NUCLEOTIDE SEQUENCE [LARGE SCALE GENOMIC DNA]</scope>
    <source>
        <strain evidence="7">HyVt-19</strain>
    </source>
</reference>
<evidence type="ECO:0000256" key="2">
    <source>
        <dbReference type="ARBA" id="ARBA00022801"/>
    </source>
</evidence>
<protein>
    <submittedName>
        <fullName evidence="7">ATP-dependent RNA helicase HrpA</fullName>
        <ecNumber evidence="7">3.6.4.13</ecNumber>
    </submittedName>
</protein>
<comment type="caution">
    <text evidence="7">The sequence shown here is derived from an EMBL/GenBank/DDBJ whole genome shotgun (WGS) entry which is preliminary data.</text>
</comment>
<keyword evidence="1" id="KW-0547">Nucleotide-binding</keyword>
<dbReference type="SUPFAM" id="SSF52540">
    <property type="entry name" value="P-loop containing nucleoside triphosphate hydrolases"/>
    <property type="match status" value="1"/>
</dbReference>
<name>A0A7C0WSW3_9BACT</name>
<dbReference type="Pfam" id="PF00270">
    <property type="entry name" value="DEAD"/>
    <property type="match status" value="1"/>
</dbReference>
<dbReference type="Gene3D" id="1.20.120.1080">
    <property type="match status" value="1"/>
</dbReference>
<gene>
    <name evidence="7" type="primary">hrpA</name>
    <name evidence="7" type="ORF">ENG14_06595</name>
</gene>
<evidence type="ECO:0000256" key="1">
    <source>
        <dbReference type="ARBA" id="ARBA00022741"/>
    </source>
</evidence>
<dbReference type="Pfam" id="PF00271">
    <property type="entry name" value="Helicase_C"/>
    <property type="match status" value="1"/>
</dbReference>
<keyword evidence="2 7" id="KW-0378">Hydrolase</keyword>
<dbReference type="InterPro" id="IPR027417">
    <property type="entry name" value="P-loop_NTPase"/>
</dbReference>
<dbReference type="FunFam" id="1.20.120.1080:FF:000005">
    <property type="entry name" value="ATP-dependent helicase HrpA"/>
    <property type="match status" value="1"/>
</dbReference>
<proteinExistence type="predicted"/>
<dbReference type="EC" id="3.6.4.13" evidence="7"/>
<feature type="domain" description="Helicase C-terminal" evidence="6">
    <location>
        <begin position="216"/>
        <end position="387"/>
    </location>
</feature>
<dbReference type="InterPro" id="IPR011545">
    <property type="entry name" value="DEAD/DEAH_box_helicase_dom"/>
</dbReference>
<organism evidence="7">
    <name type="scientific">Thermodesulforhabdus norvegica</name>
    <dbReference type="NCBI Taxonomy" id="39841"/>
    <lineage>
        <taxon>Bacteria</taxon>
        <taxon>Pseudomonadati</taxon>
        <taxon>Thermodesulfobacteriota</taxon>
        <taxon>Syntrophobacteria</taxon>
        <taxon>Syntrophobacterales</taxon>
        <taxon>Thermodesulforhabdaceae</taxon>
        <taxon>Thermodesulforhabdus</taxon>
    </lineage>
</organism>
<dbReference type="PANTHER" id="PTHR18934">
    <property type="entry name" value="ATP-DEPENDENT RNA HELICASE"/>
    <property type="match status" value="1"/>
</dbReference>
<dbReference type="SMART" id="SM00487">
    <property type="entry name" value="DEXDc"/>
    <property type="match status" value="1"/>
</dbReference>
<dbReference type="Pfam" id="PF11898">
    <property type="entry name" value="DUF3418"/>
    <property type="match status" value="1"/>
</dbReference>
<evidence type="ECO:0000256" key="4">
    <source>
        <dbReference type="ARBA" id="ARBA00022840"/>
    </source>
</evidence>
<dbReference type="InterPro" id="IPR007502">
    <property type="entry name" value="Helicase-assoc_dom"/>
</dbReference>
<dbReference type="NCBIfam" id="TIGR01967">
    <property type="entry name" value="DEAH_box_HrpA"/>
    <property type="match status" value="1"/>
</dbReference>
<dbReference type="PANTHER" id="PTHR18934:SF99">
    <property type="entry name" value="ATP-DEPENDENT RNA HELICASE DHX37-RELATED"/>
    <property type="match status" value="1"/>
</dbReference>
<dbReference type="PROSITE" id="PS51194">
    <property type="entry name" value="HELICASE_CTER"/>
    <property type="match status" value="1"/>
</dbReference>
<dbReference type="EMBL" id="DQZW01000311">
    <property type="protein sequence ID" value="HDL90554.1"/>
    <property type="molecule type" value="Genomic_DNA"/>
</dbReference>
<evidence type="ECO:0000259" key="6">
    <source>
        <dbReference type="PROSITE" id="PS51194"/>
    </source>
</evidence>
<dbReference type="SMART" id="SM00847">
    <property type="entry name" value="HA2"/>
    <property type="match status" value="1"/>
</dbReference>
<sequence>MKPSELRKPFPDCFNYPDDLPIIGKREEIIKTLNNHRAVIIAGATGCGKSTQLPKMCIEAGLIKKGIIGCTQPRRIAAIFLANRVSQELKTPLGQLVGFKIRFQDKTSPNTLIKYMTDGILLAEAQQDRFFRAYDVIIIDEAHERTLNIDFLLGMLQNLVAVRNDLTVVISSATIDPEKFSKAFDGAPIIEIPGKTYPIEVLYRPPENEDDEEYTYVDQAVDALEELVKKRIRGDFLIFMPTERDIRETVQRIEERTLPNMQPYPLYARMAAWQQEKIFAPTDHHKIIVATNVAETSLTIPNVKVVIDTGLARISVYSPRTGTQGLPILRISKASAEQRKGRCGRTSPGICVRLYSEDDFENMPDFTLPEIKRSNLAEVILRMISLRLGDVSTFPFIDPPSKRAISEGFATLRELGAIYEKNGEIRLTQIGYNMARLPLDPRLSRILLESLKQGAFHEVLVIVSALSIPDPRERPFGQEAMADSVHRQFADERSDFLTLLNIWRRYQAKVQEGMSRSKLKKWCKEHFLSYRRMQEWISVHDEILEIVEEFMDIPPVSQPADYEAVHKSILAGFLGRVAIHEGKGKYRGAKGREIYIFPGSYVRGTPKWIVSAEIVETSRTFARTVAEIDPAWVEEVGEHVCIRTYSNARWDFKKGNVIANERVTAFGLPIVELRPVIYGRINPQEARKIFIKQGLIDGAERLD</sequence>
<dbReference type="PROSITE" id="PS51192">
    <property type="entry name" value="HELICASE_ATP_BIND_1"/>
    <property type="match status" value="1"/>
</dbReference>
<dbReference type="InterPro" id="IPR014001">
    <property type="entry name" value="Helicase_ATP-bd"/>
</dbReference>
<dbReference type="CDD" id="cd18791">
    <property type="entry name" value="SF2_C_RHA"/>
    <property type="match status" value="1"/>
</dbReference>
<accession>A0A7C0WSW3</accession>
<evidence type="ECO:0000259" key="5">
    <source>
        <dbReference type="PROSITE" id="PS51192"/>
    </source>
</evidence>
<evidence type="ECO:0000256" key="3">
    <source>
        <dbReference type="ARBA" id="ARBA00022806"/>
    </source>
</evidence>